<keyword evidence="4" id="KW-0472">Membrane</keyword>
<comment type="subcellular location">
    <subcellularLocation>
        <location evidence="6">Endomembrane system</location>
        <topology evidence="6">Single-pass membrane protein</topology>
    </subcellularLocation>
    <subcellularLocation>
        <location evidence="1">Nucleus membrane</location>
    </subcellularLocation>
</comment>
<evidence type="ECO:0000256" key="6">
    <source>
        <dbReference type="ARBA" id="ARBA00037847"/>
    </source>
</evidence>
<dbReference type="PANTHER" id="PTHR12265">
    <property type="entry name" value="TRANSMEMBRANE PROTEIN 53"/>
    <property type="match status" value="1"/>
</dbReference>
<dbReference type="InterPro" id="IPR008547">
    <property type="entry name" value="DUF829_TMEM53"/>
</dbReference>
<organism evidence="7 8">
    <name type="scientific">Staphylotrichum tortipilum</name>
    <dbReference type="NCBI Taxonomy" id="2831512"/>
    <lineage>
        <taxon>Eukaryota</taxon>
        <taxon>Fungi</taxon>
        <taxon>Dikarya</taxon>
        <taxon>Ascomycota</taxon>
        <taxon>Pezizomycotina</taxon>
        <taxon>Sordariomycetes</taxon>
        <taxon>Sordariomycetidae</taxon>
        <taxon>Sordariales</taxon>
        <taxon>Chaetomiaceae</taxon>
        <taxon>Staphylotrichum</taxon>
    </lineage>
</organism>
<comment type="caution">
    <text evidence="7">The sequence shown here is derived from an EMBL/GenBank/DDBJ whole genome shotgun (WGS) entry which is preliminary data.</text>
</comment>
<evidence type="ECO:0000256" key="1">
    <source>
        <dbReference type="ARBA" id="ARBA00004126"/>
    </source>
</evidence>
<keyword evidence="8" id="KW-1185">Reference proteome</keyword>
<reference evidence="7" key="2">
    <citation type="submission" date="2023-05" db="EMBL/GenBank/DDBJ databases">
        <authorList>
            <consortium name="Lawrence Berkeley National Laboratory"/>
            <person name="Steindorff A."/>
            <person name="Hensen N."/>
            <person name="Bonometti L."/>
            <person name="Westerberg I."/>
            <person name="Brannstrom I.O."/>
            <person name="Guillou S."/>
            <person name="Cros-Aarteil S."/>
            <person name="Calhoun S."/>
            <person name="Haridas S."/>
            <person name="Kuo A."/>
            <person name="Mondo S."/>
            <person name="Pangilinan J."/>
            <person name="Riley R."/>
            <person name="Labutti K."/>
            <person name="Andreopoulos B."/>
            <person name="Lipzen A."/>
            <person name="Chen C."/>
            <person name="Yanf M."/>
            <person name="Daum C."/>
            <person name="Ng V."/>
            <person name="Clum A."/>
            <person name="Ohm R."/>
            <person name="Martin F."/>
            <person name="Silar P."/>
            <person name="Natvig D."/>
            <person name="Lalanne C."/>
            <person name="Gautier V."/>
            <person name="Ament-Velasquez S.L."/>
            <person name="Kruys A."/>
            <person name="Hutchinson M.I."/>
            <person name="Powell A.J."/>
            <person name="Barry K."/>
            <person name="Miller A.N."/>
            <person name="Grigoriev I.V."/>
            <person name="Debuchy R."/>
            <person name="Gladieux P."/>
            <person name="Thoren M.H."/>
            <person name="Johannesson H."/>
        </authorList>
    </citation>
    <scope>NUCLEOTIDE SEQUENCE</scope>
    <source>
        <strain evidence="7">CBS 103.79</strain>
    </source>
</reference>
<keyword evidence="5" id="KW-0539">Nucleus</keyword>
<evidence type="ECO:0000256" key="3">
    <source>
        <dbReference type="ARBA" id="ARBA00022989"/>
    </source>
</evidence>
<evidence type="ECO:0000256" key="4">
    <source>
        <dbReference type="ARBA" id="ARBA00023136"/>
    </source>
</evidence>
<dbReference type="PANTHER" id="PTHR12265:SF30">
    <property type="entry name" value="TRANSMEMBRANE PROTEIN 53"/>
    <property type="match status" value="1"/>
</dbReference>
<reference evidence="7" key="1">
    <citation type="journal article" date="2023" name="Mol. Phylogenet. Evol.">
        <title>Genome-scale phylogeny and comparative genomics of the fungal order Sordariales.</title>
        <authorList>
            <person name="Hensen N."/>
            <person name="Bonometti L."/>
            <person name="Westerberg I."/>
            <person name="Brannstrom I.O."/>
            <person name="Guillou S."/>
            <person name="Cros-Aarteil S."/>
            <person name="Calhoun S."/>
            <person name="Haridas S."/>
            <person name="Kuo A."/>
            <person name="Mondo S."/>
            <person name="Pangilinan J."/>
            <person name="Riley R."/>
            <person name="LaButti K."/>
            <person name="Andreopoulos B."/>
            <person name="Lipzen A."/>
            <person name="Chen C."/>
            <person name="Yan M."/>
            <person name="Daum C."/>
            <person name="Ng V."/>
            <person name="Clum A."/>
            <person name="Steindorff A."/>
            <person name="Ohm R.A."/>
            <person name="Martin F."/>
            <person name="Silar P."/>
            <person name="Natvig D.O."/>
            <person name="Lalanne C."/>
            <person name="Gautier V."/>
            <person name="Ament-Velasquez S.L."/>
            <person name="Kruys A."/>
            <person name="Hutchinson M.I."/>
            <person name="Powell A.J."/>
            <person name="Barry K."/>
            <person name="Miller A.N."/>
            <person name="Grigoriev I.V."/>
            <person name="Debuchy R."/>
            <person name="Gladieux P."/>
            <person name="Hiltunen Thoren M."/>
            <person name="Johannesson H."/>
        </authorList>
    </citation>
    <scope>NUCLEOTIDE SEQUENCE</scope>
    <source>
        <strain evidence="7">CBS 103.79</strain>
    </source>
</reference>
<dbReference type="Proteomes" id="UP001303889">
    <property type="component" value="Unassembled WGS sequence"/>
</dbReference>
<sequence>MRRSHAEGDEPLSAPPPLGNNIFLFEPADNASATGSGGGSGPSLIILCTWLGGATTRRIAKYVEGYRASFPGATLILIRTVLADITARSFAAVRSRLQPAQDAIVQALQSQTPHILLHMFSHGGCNTAIQLAESLLDTDAGVLFHDRLCLVVFDCCPGNTSFDKAFRAAAVSLPPALSSASLPLRALGTAAVFTVVATVTALQRAGLMASVSDMRRQLNDPTLFGRRARRLYLFSRADTMVDPIDVRSHAQLAHEEAGYDVGLVAFREAAHCALLTEDAPKYWRAIRGFWAGEPLPWLDRVKL</sequence>
<evidence type="ECO:0000256" key="5">
    <source>
        <dbReference type="ARBA" id="ARBA00023242"/>
    </source>
</evidence>
<dbReference type="GO" id="GO:0031965">
    <property type="term" value="C:nuclear membrane"/>
    <property type="evidence" value="ECO:0007669"/>
    <property type="project" value="UniProtKB-SubCell"/>
</dbReference>
<proteinExistence type="predicted"/>
<evidence type="ECO:0000313" key="7">
    <source>
        <dbReference type="EMBL" id="KAK3897492.1"/>
    </source>
</evidence>
<evidence type="ECO:0000256" key="2">
    <source>
        <dbReference type="ARBA" id="ARBA00022692"/>
    </source>
</evidence>
<keyword evidence="3" id="KW-1133">Transmembrane helix</keyword>
<dbReference type="Pfam" id="PF05705">
    <property type="entry name" value="DUF829"/>
    <property type="match status" value="1"/>
</dbReference>
<accession>A0AAN6MBT4</accession>
<protein>
    <submittedName>
        <fullName evidence="7">Uncharacterized protein</fullName>
    </submittedName>
</protein>
<keyword evidence="2" id="KW-0812">Transmembrane</keyword>
<dbReference type="EMBL" id="MU856150">
    <property type="protein sequence ID" value="KAK3897492.1"/>
    <property type="molecule type" value="Genomic_DNA"/>
</dbReference>
<evidence type="ECO:0000313" key="8">
    <source>
        <dbReference type="Proteomes" id="UP001303889"/>
    </source>
</evidence>
<dbReference type="AlphaFoldDB" id="A0AAN6MBT4"/>
<gene>
    <name evidence="7" type="ORF">C8A05DRAFT_19759</name>
</gene>
<name>A0AAN6MBT4_9PEZI</name>